<feature type="compositionally biased region" description="Low complexity" evidence="1">
    <location>
        <begin position="90"/>
        <end position="102"/>
    </location>
</feature>
<reference evidence="3" key="1">
    <citation type="submission" date="2015-12" db="EMBL/GenBank/DDBJ databases">
        <title>De novo transcriptome assembly of four potential Pierce s Disease insect vectors from Arizona vineyards.</title>
        <authorList>
            <person name="Tassone E.E."/>
        </authorList>
    </citation>
    <scope>NUCLEOTIDE SEQUENCE</scope>
</reference>
<evidence type="ECO:0000256" key="2">
    <source>
        <dbReference type="SAM" id="SignalP"/>
    </source>
</evidence>
<dbReference type="AlphaFoldDB" id="A0A1B6C5L0"/>
<feature type="chain" id="PRO_5008580130" evidence="2">
    <location>
        <begin position="27"/>
        <end position="118"/>
    </location>
</feature>
<dbReference type="EMBL" id="GEDC01028719">
    <property type="protein sequence ID" value="JAS08579.1"/>
    <property type="molecule type" value="Transcribed_RNA"/>
</dbReference>
<protein>
    <submittedName>
        <fullName evidence="3">Uncharacterized protein</fullName>
    </submittedName>
</protein>
<sequence length="118" mass="12922">LKSCTKMTCKILVIVALCCSVGLVSSATYSSDSPCRTNRDSCQSDDEYNFFWGSGSSSSSGDSPCIRNRNQCTDEEYRRYWGSGSGSGRGSSSWRSGSSYGRNYNNVIDIVCKNDKTQ</sequence>
<accession>A0A1B6C5L0</accession>
<feature type="region of interest" description="Disordered" evidence="1">
    <location>
        <begin position="79"/>
        <end position="102"/>
    </location>
</feature>
<feature type="non-terminal residue" evidence="3">
    <location>
        <position position="118"/>
    </location>
</feature>
<proteinExistence type="predicted"/>
<feature type="signal peptide" evidence="2">
    <location>
        <begin position="1"/>
        <end position="26"/>
    </location>
</feature>
<feature type="non-terminal residue" evidence="3">
    <location>
        <position position="1"/>
    </location>
</feature>
<evidence type="ECO:0000256" key="1">
    <source>
        <dbReference type="SAM" id="MobiDB-lite"/>
    </source>
</evidence>
<keyword evidence="2" id="KW-0732">Signal</keyword>
<gene>
    <name evidence="3" type="ORF">g.7340</name>
</gene>
<name>A0A1B6C5L0_9HEMI</name>
<organism evidence="3">
    <name type="scientific">Clastoptera arizonana</name>
    <name type="common">Arizona spittle bug</name>
    <dbReference type="NCBI Taxonomy" id="38151"/>
    <lineage>
        <taxon>Eukaryota</taxon>
        <taxon>Metazoa</taxon>
        <taxon>Ecdysozoa</taxon>
        <taxon>Arthropoda</taxon>
        <taxon>Hexapoda</taxon>
        <taxon>Insecta</taxon>
        <taxon>Pterygota</taxon>
        <taxon>Neoptera</taxon>
        <taxon>Paraneoptera</taxon>
        <taxon>Hemiptera</taxon>
        <taxon>Auchenorrhyncha</taxon>
        <taxon>Cercopoidea</taxon>
        <taxon>Clastopteridae</taxon>
        <taxon>Clastoptera</taxon>
    </lineage>
</organism>
<evidence type="ECO:0000313" key="3">
    <source>
        <dbReference type="EMBL" id="JAS08579.1"/>
    </source>
</evidence>